<gene>
    <name evidence="2" type="ORF">BDK61_0381</name>
</gene>
<keyword evidence="3" id="KW-1185">Reference proteome</keyword>
<dbReference type="EMBL" id="RBWW01000001">
    <property type="protein sequence ID" value="RKS81112.1"/>
    <property type="molecule type" value="Genomic_DNA"/>
</dbReference>
<name>A0A495R1I7_9EURY</name>
<dbReference type="Proteomes" id="UP000268233">
    <property type="component" value="Unassembled WGS sequence"/>
</dbReference>
<dbReference type="InterPro" id="IPR057178">
    <property type="entry name" value="DUF7856"/>
</dbReference>
<sequence>MKLHVAGTTYTGAVVDLRTRNVDGRTIAASIRGQQSVPVVSCPGPPSVYAYAGHVHPSMGLRTRTALAAAARSRGYETPQDNAITECHAQLAELECSPPELPDPIDPVPESTIDGLQEAVATHRGRLTARQAVGADDGAVQAALRDAATELSERETRQAAARETRELRRERARAYRDTLEEQRRLTDELANLRRSARATLVDRCADTFARAIEAVPGPVPDDPFDADPVTAALAVLRVAKTPAPVVLETDRFRTPAAASDCLDAPVVRC</sequence>
<reference evidence="2 3" key="1">
    <citation type="submission" date="2018-10" db="EMBL/GenBank/DDBJ databases">
        <title>Genomic Encyclopedia of Archaeal and Bacterial Type Strains, Phase II (KMG-II): from individual species to whole genera.</title>
        <authorList>
            <person name="Goeker M."/>
        </authorList>
    </citation>
    <scope>NUCLEOTIDE SEQUENCE [LARGE SCALE GENOMIC DNA]</scope>
    <source>
        <strain evidence="2 3">DSM 11927</strain>
    </source>
</reference>
<proteinExistence type="predicted"/>
<accession>A0A495R1I7</accession>
<dbReference type="AlphaFoldDB" id="A0A495R1I7"/>
<organism evidence="2 3">
    <name type="scientific">Haloarcula quadrata</name>
    <dbReference type="NCBI Taxonomy" id="182779"/>
    <lineage>
        <taxon>Archaea</taxon>
        <taxon>Methanobacteriati</taxon>
        <taxon>Methanobacteriota</taxon>
        <taxon>Stenosarchaea group</taxon>
        <taxon>Halobacteria</taxon>
        <taxon>Halobacteriales</taxon>
        <taxon>Haloarculaceae</taxon>
        <taxon>Haloarcula</taxon>
    </lineage>
</organism>
<evidence type="ECO:0000313" key="3">
    <source>
        <dbReference type="Proteomes" id="UP000268233"/>
    </source>
</evidence>
<evidence type="ECO:0000313" key="2">
    <source>
        <dbReference type="EMBL" id="RKS81112.1"/>
    </source>
</evidence>
<comment type="caution">
    <text evidence="2">The sequence shown here is derived from an EMBL/GenBank/DDBJ whole genome shotgun (WGS) entry which is preliminary data.</text>
</comment>
<keyword evidence="1" id="KW-0175">Coiled coil</keyword>
<feature type="coiled-coil region" evidence="1">
    <location>
        <begin position="157"/>
        <end position="195"/>
    </location>
</feature>
<dbReference type="Pfam" id="PF25254">
    <property type="entry name" value="DUF7856"/>
    <property type="match status" value="1"/>
</dbReference>
<evidence type="ECO:0000256" key="1">
    <source>
        <dbReference type="SAM" id="Coils"/>
    </source>
</evidence>
<protein>
    <submittedName>
        <fullName evidence="2">Uncharacterized protein</fullName>
    </submittedName>
</protein>
<dbReference type="RefSeq" id="WP_121302147.1">
    <property type="nucleotide sequence ID" value="NZ_RBWW01000001.1"/>
</dbReference>